<name>A0A085VWI8_9BACT</name>
<gene>
    <name evidence="1" type="ORF">DB31_6074</name>
</gene>
<sequence length="108" mass="11309">MAQALDITVVVAPPLQGAFDGRSLVTLGLPSTADVGELMETLFRLYPRTRSLLAGDRGTPGGKYMQLVLDAPSLHVPVQGRAGLAAGHKVFLFALSRPPASNRAGQEG</sequence>
<protein>
    <recommendedName>
        <fullName evidence="3">MoaD/ThiS family protein</fullName>
    </recommendedName>
</protein>
<organism evidence="1 2">
    <name type="scientific">Hyalangium minutum</name>
    <dbReference type="NCBI Taxonomy" id="394096"/>
    <lineage>
        <taxon>Bacteria</taxon>
        <taxon>Pseudomonadati</taxon>
        <taxon>Myxococcota</taxon>
        <taxon>Myxococcia</taxon>
        <taxon>Myxococcales</taxon>
        <taxon>Cystobacterineae</taxon>
        <taxon>Archangiaceae</taxon>
        <taxon>Hyalangium</taxon>
    </lineage>
</organism>
<evidence type="ECO:0000313" key="2">
    <source>
        <dbReference type="Proteomes" id="UP000028725"/>
    </source>
</evidence>
<dbReference type="Proteomes" id="UP000028725">
    <property type="component" value="Unassembled WGS sequence"/>
</dbReference>
<reference evidence="1 2" key="1">
    <citation type="submission" date="2014-04" db="EMBL/GenBank/DDBJ databases">
        <title>Genome assembly of Hyalangium minutum DSM 14724.</title>
        <authorList>
            <person name="Sharma G."/>
            <person name="Subramanian S."/>
        </authorList>
    </citation>
    <scope>NUCLEOTIDE SEQUENCE [LARGE SCALE GENOMIC DNA]</scope>
    <source>
        <strain evidence="1 2">DSM 14724</strain>
    </source>
</reference>
<evidence type="ECO:0000313" key="1">
    <source>
        <dbReference type="EMBL" id="KFE59801.1"/>
    </source>
</evidence>
<dbReference type="STRING" id="394096.DB31_6074"/>
<dbReference type="OrthoDB" id="5526463at2"/>
<comment type="caution">
    <text evidence="1">The sequence shown here is derived from an EMBL/GenBank/DDBJ whole genome shotgun (WGS) entry which is preliminary data.</text>
</comment>
<evidence type="ECO:0008006" key="3">
    <source>
        <dbReference type="Google" id="ProtNLM"/>
    </source>
</evidence>
<proteinExistence type="predicted"/>
<dbReference type="EMBL" id="JMCB01000032">
    <property type="protein sequence ID" value="KFE59801.1"/>
    <property type="molecule type" value="Genomic_DNA"/>
</dbReference>
<keyword evidence="2" id="KW-1185">Reference proteome</keyword>
<accession>A0A085VWI8</accession>
<dbReference type="RefSeq" id="WP_044199529.1">
    <property type="nucleotide sequence ID" value="NZ_JMCB01000032.1"/>
</dbReference>
<dbReference type="AlphaFoldDB" id="A0A085VWI8"/>